<dbReference type="Pfam" id="PF19623">
    <property type="entry name" value="DUF6128"/>
    <property type="match status" value="1"/>
</dbReference>
<sequence>MAGIKRFITYIYAYENGTKGINAGFAKVEIRGNECRIEVHLRGTPIRMGMDQVYLFKVEGGQMLAFPMGEMRMIEGSGDYGTIIKADQIGGSEYSFAEMDGMVFAGEEGTIAMTRWTEGKPFAVKTENIRLWEPQRFDVGGTENQKENEKNENIAERATAERVNAEKVTTKKTENPADKNGENAAEELHATEMPMRNIFPKFVWVDTWERFKNTYPYFTLPEDKNVECVRIELKDLRELPRKYWYLGNNSFLLHGFFNYRYLVLGKLEEDKWFIGVPGIYQQQERVMAAIFGFPEFMTTDHINQFGYWYHTLDE</sequence>
<evidence type="ECO:0000313" key="3">
    <source>
        <dbReference type="Proteomes" id="UP000049828"/>
    </source>
</evidence>
<dbReference type="InterPro" id="IPR046131">
    <property type="entry name" value="DUF6128"/>
</dbReference>
<accession>A0A0M6WJ75</accession>
<name>A0A0M6WJ75_9FIRM</name>
<dbReference type="Proteomes" id="UP000049828">
    <property type="component" value="Unassembled WGS sequence"/>
</dbReference>
<proteinExistence type="predicted"/>
<dbReference type="EMBL" id="CVRS01000063">
    <property type="protein sequence ID" value="CRL36191.1"/>
    <property type="molecule type" value="Genomic_DNA"/>
</dbReference>
<dbReference type="STRING" id="360807.ERS852392_00205"/>
<evidence type="ECO:0000313" key="2">
    <source>
        <dbReference type="EMBL" id="CRL36191.1"/>
    </source>
</evidence>
<organism evidence="2 3">
    <name type="scientific">Roseburia inulinivorans</name>
    <dbReference type="NCBI Taxonomy" id="360807"/>
    <lineage>
        <taxon>Bacteria</taxon>
        <taxon>Bacillati</taxon>
        <taxon>Bacillota</taxon>
        <taxon>Clostridia</taxon>
        <taxon>Lachnospirales</taxon>
        <taxon>Lachnospiraceae</taxon>
        <taxon>Roseburia</taxon>
    </lineage>
</organism>
<dbReference type="AlphaFoldDB" id="A0A0M6WJ75"/>
<keyword evidence="3" id="KW-1185">Reference proteome</keyword>
<protein>
    <recommendedName>
        <fullName evidence="1">DUF6128 domain-containing protein</fullName>
    </recommendedName>
</protein>
<dbReference type="RefSeq" id="WP_055039415.1">
    <property type="nucleotide sequence ID" value="NZ_CVRS01000063.1"/>
</dbReference>
<feature type="domain" description="DUF6128" evidence="1">
    <location>
        <begin position="214"/>
        <end position="300"/>
    </location>
</feature>
<gene>
    <name evidence="2" type="ORF">RIL183_18721</name>
</gene>
<reference evidence="3" key="1">
    <citation type="submission" date="2015-05" db="EMBL/GenBank/DDBJ databases">
        <authorList>
            <consortium name="Pathogen Informatics"/>
        </authorList>
    </citation>
    <scope>NUCLEOTIDE SEQUENCE [LARGE SCALE GENOMIC DNA]</scope>
    <source>
        <strain evidence="3">L1-83</strain>
    </source>
</reference>
<dbReference type="OrthoDB" id="9814510at2"/>
<evidence type="ECO:0000259" key="1">
    <source>
        <dbReference type="Pfam" id="PF19623"/>
    </source>
</evidence>